<protein>
    <recommendedName>
        <fullName evidence="1">Regulator of MON1-CCZ1 complex N-terminal domain-containing protein</fullName>
    </recommendedName>
</protein>
<dbReference type="Proteomes" id="UP000015105">
    <property type="component" value="Chromosome 1D"/>
</dbReference>
<dbReference type="PANTHER" id="PTHR12897">
    <property type="entry name" value="COLON CANCER-ASSOCIATED PROTEIN MIC1"/>
    <property type="match status" value="1"/>
</dbReference>
<feature type="domain" description="Regulator of MON1-CCZ1 complex N-terminal" evidence="1">
    <location>
        <begin position="55"/>
        <end position="155"/>
    </location>
</feature>
<sequence>SPQRNSLTLKAPIGLVKMSEYSAKDYGRCIAAKVPEIEHNMCSKEFLALRACMQTAILYWKIAASTQSGPPNSDPINEGPILSVRFSLDQKAIGIQRSSHEVEFRNRETGEGCSKKCRADSETILGFFWTDCPTCDVIIIKTSGLDMLVYEPQSNALRLVESKKCNATWYLYTHESRYGRIYCLQLDRVGMALNLYRFYRDAVVQQGTLPVYSSRIAVSAVDNIIMVHQIDAKVVILYDVFMDSYAPISAPLPLLVRGLASNSKQAAQPADQQSSAYGGTLYGEGWNFLIPDLICDAENGLLWKLHLDLEAIAASTSDAPSILEFLQRRKSDLSMVKTLSLAIVRTTILERRPITLVAKAMDIILDSYSRSMKTVGGAAGVRRTSENLLEP</sequence>
<dbReference type="PANTHER" id="PTHR12897:SF4">
    <property type="entry name" value="REGULATOR OF MON1-CCZ1 COMPLEX"/>
    <property type="match status" value="1"/>
</dbReference>
<evidence type="ECO:0000313" key="2">
    <source>
        <dbReference type="EnsemblPlants" id="AET1Gv20798500.8"/>
    </source>
</evidence>
<reference evidence="2" key="3">
    <citation type="journal article" date="2017" name="Nature">
        <title>Genome sequence of the progenitor of the wheat D genome Aegilops tauschii.</title>
        <authorList>
            <person name="Luo M.C."/>
            <person name="Gu Y.Q."/>
            <person name="Puiu D."/>
            <person name="Wang H."/>
            <person name="Twardziok S.O."/>
            <person name="Deal K.R."/>
            <person name="Huo N."/>
            <person name="Zhu T."/>
            <person name="Wang L."/>
            <person name="Wang Y."/>
            <person name="McGuire P.E."/>
            <person name="Liu S."/>
            <person name="Long H."/>
            <person name="Ramasamy R.K."/>
            <person name="Rodriguez J.C."/>
            <person name="Van S.L."/>
            <person name="Yuan L."/>
            <person name="Wang Z."/>
            <person name="Xia Z."/>
            <person name="Xiao L."/>
            <person name="Anderson O.D."/>
            <person name="Ouyang S."/>
            <person name="Liang Y."/>
            <person name="Zimin A.V."/>
            <person name="Pertea G."/>
            <person name="Qi P."/>
            <person name="Bennetzen J.L."/>
            <person name="Dai X."/>
            <person name="Dawson M.W."/>
            <person name="Muller H.G."/>
            <person name="Kugler K."/>
            <person name="Rivarola-Duarte L."/>
            <person name="Spannagl M."/>
            <person name="Mayer K.F.X."/>
            <person name="Lu F.H."/>
            <person name="Bevan M.W."/>
            <person name="Leroy P."/>
            <person name="Li P."/>
            <person name="You F.M."/>
            <person name="Sun Q."/>
            <person name="Liu Z."/>
            <person name="Lyons E."/>
            <person name="Wicker T."/>
            <person name="Salzberg S.L."/>
            <person name="Devos K.M."/>
            <person name="Dvorak J."/>
        </authorList>
    </citation>
    <scope>NUCLEOTIDE SEQUENCE [LARGE SCALE GENOMIC DNA]</scope>
    <source>
        <strain evidence="2">cv. AL8/78</strain>
    </source>
</reference>
<reference evidence="2" key="5">
    <citation type="journal article" date="2021" name="G3 (Bethesda)">
        <title>Aegilops tauschii genome assembly Aet v5.0 features greater sequence contiguity and improved annotation.</title>
        <authorList>
            <person name="Wang L."/>
            <person name="Zhu T."/>
            <person name="Rodriguez J.C."/>
            <person name="Deal K.R."/>
            <person name="Dubcovsky J."/>
            <person name="McGuire P.E."/>
            <person name="Lux T."/>
            <person name="Spannagl M."/>
            <person name="Mayer K.F.X."/>
            <person name="Baldrich P."/>
            <person name="Meyers B.C."/>
            <person name="Huo N."/>
            <person name="Gu Y.Q."/>
            <person name="Zhou H."/>
            <person name="Devos K.M."/>
            <person name="Bennetzen J.L."/>
            <person name="Unver T."/>
            <person name="Budak H."/>
            <person name="Gulick P.J."/>
            <person name="Galiba G."/>
            <person name="Kalapos B."/>
            <person name="Nelson D.R."/>
            <person name="Li P."/>
            <person name="You F.M."/>
            <person name="Luo M.C."/>
            <person name="Dvorak J."/>
        </authorList>
    </citation>
    <scope>NUCLEOTIDE SEQUENCE [LARGE SCALE GENOMIC DNA]</scope>
    <source>
        <strain evidence="2">cv. AL8/78</strain>
    </source>
</reference>
<dbReference type="GO" id="GO:0010506">
    <property type="term" value="P:regulation of autophagy"/>
    <property type="evidence" value="ECO:0007669"/>
    <property type="project" value="InterPro"/>
</dbReference>
<dbReference type="GO" id="GO:0035658">
    <property type="term" value="C:Mon1-Ccz1 complex"/>
    <property type="evidence" value="ECO:0007669"/>
    <property type="project" value="InterPro"/>
</dbReference>
<dbReference type="Gramene" id="AET1Gv20798500.8">
    <property type="protein sequence ID" value="AET1Gv20798500.8"/>
    <property type="gene ID" value="AET1Gv20798500"/>
</dbReference>
<dbReference type="AlphaFoldDB" id="A0A452ZIZ6"/>
<dbReference type="EnsemblPlants" id="AET1Gv20798500.8">
    <property type="protein sequence ID" value="AET1Gv20798500.8"/>
    <property type="gene ID" value="AET1Gv20798500"/>
</dbReference>
<evidence type="ECO:0000313" key="3">
    <source>
        <dbReference type="Proteomes" id="UP000015105"/>
    </source>
</evidence>
<dbReference type="GO" id="GO:0031902">
    <property type="term" value="C:late endosome membrane"/>
    <property type="evidence" value="ECO:0007669"/>
    <property type="project" value="TreeGrafter"/>
</dbReference>
<accession>A0A452ZIZ6</accession>
<reference evidence="2" key="4">
    <citation type="submission" date="2019-03" db="UniProtKB">
        <authorList>
            <consortium name="EnsemblPlants"/>
        </authorList>
    </citation>
    <scope>IDENTIFICATION</scope>
</reference>
<organism evidence="2 3">
    <name type="scientific">Aegilops tauschii subsp. strangulata</name>
    <name type="common">Goatgrass</name>
    <dbReference type="NCBI Taxonomy" id="200361"/>
    <lineage>
        <taxon>Eukaryota</taxon>
        <taxon>Viridiplantae</taxon>
        <taxon>Streptophyta</taxon>
        <taxon>Embryophyta</taxon>
        <taxon>Tracheophyta</taxon>
        <taxon>Spermatophyta</taxon>
        <taxon>Magnoliopsida</taxon>
        <taxon>Liliopsida</taxon>
        <taxon>Poales</taxon>
        <taxon>Poaceae</taxon>
        <taxon>BOP clade</taxon>
        <taxon>Pooideae</taxon>
        <taxon>Triticodae</taxon>
        <taxon>Triticeae</taxon>
        <taxon>Triticinae</taxon>
        <taxon>Aegilops</taxon>
    </lineage>
</organism>
<evidence type="ECO:0000259" key="1">
    <source>
        <dbReference type="Pfam" id="PF21029"/>
    </source>
</evidence>
<proteinExistence type="predicted"/>
<reference evidence="3" key="2">
    <citation type="journal article" date="2017" name="Nat. Plants">
        <title>The Aegilops tauschii genome reveals multiple impacts of transposons.</title>
        <authorList>
            <person name="Zhao G."/>
            <person name="Zou C."/>
            <person name="Li K."/>
            <person name="Wang K."/>
            <person name="Li T."/>
            <person name="Gao L."/>
            <person name="Zhang X."/>
            <person name="Wang H."/>
            <person name="Yang Z."/>
            <person name="Liu X."/>
            <person name="Jiang W."/>
            <person name="Mao L."/>
            <person name="Kong X."/>
            <person name="Jiao Y."/>
            <person name="Jia J."/>
        </authorList>
    </citation>
    <scope>NUCLEOTIDE SEQUENCE [LARGE SCALE GENOMIC DNA]</scope>
    <source>
        <strain evidence="3">cv. AL8/78</strain>
    </source>
</reference>
<name>A0A452ZIZ6_AEGTS</name>
<keyword evidence="3" id="KW-1185">Reference proteome</keyword>
<dbReference type="GO" id="GO:0005765">
    <property type="term" value="C:lysosomal membrane"/>
    <property type="evidence" value="ECO:0007669"/>
    <property type="project" value="TreeGrafter"/>
</dbReference>
<reference evidence="3" key="1">
    <citation type="journal article" date="2014" name="Science">
        <title>Ancient hybridizations among the ancestral genomes of bread wheat.</title>
        <authorList>
            <consortium name="International Wheat Genome Sequencing Consortium,"/>
            <person name="Marcussen T."/>
            <person name="Sandve S.R."/>
            <person name="Heier L."/>
            <person name="Spannagl M."/>
            <person name="Pfeifer M."/>
            <person name="Jakobsen K.S."/>
            <person name="Wulff B.B."/>
            <person name="Steuernagel B."/>
            <person name="Mayer K.F."/>
            <person name="Olsen O.A."/>
        </authorList>
    </citation>
    <scope>NUCLEOTIDE SEQUENCE [LARGE SCALE GENOMIC DNA]</scope>
    <source>
        <strain evidence="3">cv. AL8/78</strain>
    </source>
</reference>
<dbReference type="InterPro" id="IPR040371">
    <property type="entry name" value="RMC1"/>
</dbReference>
<dbReference type="InterPro" id="IPR049040">
    <property type="entry name" value="RMC1_N"/>
</dbReference>
<dbReference type="Pfam" id="PF21029">
    <property type="entry name" value="RMC1_N"/>
    <property type="match status" value="1"/>
</dbReference>